<dbReference type="Gene3D" id="3.30.870.10">
    <property type="entry name" value="Endonuclease Chain A"/>
    <property type="match status" value="1"/>
</dbReference>
<dbReference type="InterPro" id="IPR002831">
    <property type="entry name" value="Tscrpt_reg_TrmB_N"/>
</dbReference>
<dbReference type="SUPFAM" id="SSF46785">
    <property type="entry name" value="Winged helix' DNA-binding domain"/>
    <property type="match status" value="1"/>
</dbReference>
<dbReference type="Pfam" id="PF01978">
    <property type="entry name" value="TrmB"/>
    <property type="match status" value="1"/>
</dbReference>
<proteinExistence type="predicted"/>
<protein>
    <submittedName>
        <fullName evidence="2">Transcriptional regulator</fullName>
    </submittedName>
</protein>
<dbReference type="PANTHER" id="PTHR34293:SF1">
    <property type="entry name" value="HTH-TYPE TRANSCRIPTIONAL REGULATOR TRMBL2"/>
    <property type="match status" value="1"/>
</dbReference>
<evidence type="ECO:0000313" key="3">
    <source>
        <dbReference type="Proteomes" id="UP000783037"/>
    </source>
</evidence>
<gene>
    <name evidence="2" type="ORF">E7Z79_03220</name>
</gene>
<dbReference type="RefSeq" id="WP_303738548.1">
    <property type="nucleotide sequence ID" value="NZ_SUTK01000009.1"/>
</dbReference>
<feature type="domain" description="Transcription regulator TrmB N-terminal" evidence="1">
    <location>
        <begin position="8"/>
        <end position="74"/>
    </location>
</feature>
<evidence type="ECO:0000313" key="2">
    <source>
        <dbReference type="EMBL" id="MBE6501433.1"/>
    </source>
</evidence>
<dbReference type="Proteomes" id="UP000783037">
    <property type="component" value="Unassembled WGS sequence"/>
</dbReference>
<dbReference type="PANTHER" id="PTHR34293">
    <property type="entry name" value="HTH-TYPE TRANSCRIPTIONAL REGULATOR TRMBL2"/>
    <property type="match status" value="1"/>
</dbReference>
<dbReference type="Gene3D" id="1.10.10.10">
    <property type="entry name" value="Winged helix-like DNA-binding domain superfamily/Winged helix DNA-binding domain"/>
    <property type="match status" value="1"/>
</dbReference>
<sequence length="263" mass="30371">MDENIATLKGIGLTMYEAQAYVTLTSLIQGTADEVSKSSGIPRSKIYDVLKKLNEKDFIEVEDGRPLTYIVKSPVEVLNREKERLNSKIDDSISRLTNIYENGMSQVQAPIWRIYGVEKIINQEIEIIKRAKNTINMRIGFLFEGEGEALINAFEKRQSLKVNILASPTCYINNEEVNIIKMFKDHNINIQKADIPFVKVLISDSKEMMHTYTKFSEDKRNVIPETAIGIWNKYEDVARNYDERFENQLKKIKKRSNKPKQVT</sequence>
<organism evidence="2 3">
    <name type="scientific">Methanobrevibacter thaueri</name>
    <dbReference type="NCBI Taxonomy" id="190975"/>
    <lineage>
        <taxon>Archaea</taxon>
        <taxon>Methanobacteriati</taxon>
        <taxon>Methanobacteriota</taxon>
        <taxon>Methanomada group</taxon>
        <taxon>Methanobacteria</taxon>
        <taxon>Methanobacteriales</taxon>
        <taxon>Methanobacteriaceae</taxon>
        <taxon>Methanobrevibacter</taxon>
    </lineage>
</organism>
<dbReference type="EMBL" id="SUTK01000009">
    <property type="protein sequence ID" value="MBE6501433.1"/>
    <property type="molecule type" value="Genomic_DNA"/>
</dbReference>
<name>A0A8T3V4G1_9EURY</name>
<dbReference type="InterPro" id="IPR036388">
    <property type="entry name" value="WH-like_DNA-bd_sf"/>
</dbReference>
<evidence type="ECO:0000259" key="1">
    <source>
        <dbReference type="Pfam" id="PF01978"/>
    </source>
</evidence>
<dbReference type="AlphaFoldDB" id="A0A8T3V4G1"/>
<accession>A0A8T3V4G1</accession>
<dbReference type="InterPro" id="IPR036390">
    <property type="entry name" value="WH_DNA-bd_sf"/>
</dbReference>
<comment type="caution">
    <text evidence="2">The sequence shown here is derived from an EMBL/GenBank/DDBJ whole genome shotgun (WGS) entry which is preliminary data.</text>
</comment>
<dbReference type="InterPro" id="IPR051797">
    <property type="entry name" value="TrmB-like"/>
</dbReference>
<reference evidence="2" key="1">
    <citation type="submission" date="2019-04" db="EMBL/GenBank/DDBJ databases">
        <title>Evolution of Biomass-Degrading Anaerobic Consortia Revealed by Metagenomics.</title>
        <authorList>
            <person name="Peng X."/>
        </authorList>
    </citation>
    <scope>NUCLEOTIDE SEQUENCE</scope>
    <source>
        <strain evidence="2">SIG18</strain>
    </source>
</reference>